<dbReference type="InterPro" id="IPR002205">
    <property type="entry name" value="Topo_IIA_dom_A"/>
</dbReference>
<dbReference type="CDD" id="cd00187">
    <property type="entry name" value="TOP4c"/>
    <property type="match status" value="1"/>
</dbReference>
<dbReference type="GO" id="GO:0006261">
    <property type="term" value="P:DNA-templated DNA replication"/>
    <property type="evidence" value="ECO:0007669"/>
    <property type="project" value="UniProtKB-UniRule"/>
</dbReference>
<dbReference type="InterPro" id="IPR013760">
    <property type="entry name" value="Topo_IIA-like_dom_sf"/>
</dbReference>
<dbReference type="SMART" id="SM00434">
    <property type="entry name" value="TOP4c"/>
    <property type="match status" value="1"/>
</dbReference>
<keyword evidence="5 9" id="KW-0799">Topoisomerase</keyword>
<feature type="compositionally biased region" description="Acidic residues" evidence="11">
    <location>
        <begin position="1"/>
        <end position="15"/>
    </location>
</feature>
<proteinExistence type="inferred from homology"/>
<organism evidence="13 14">
    <name type="scientific">Aeriscardovia aeriphila</name>
    <dbReference type="NCBI Taxonomy" id="218139"/>
    <lineage>
        <taxon>Bacteria</taxon>
        <taxon>Bacillati</taxon>
        <taxon>Actinomycetota</taxon>
        <taxon>Actinomycetes</taxon>
        <taxon>Bifidobacteriales</taxon>
        <taxon>Bifidobacteriaceae</taxon>
        <taxon>Aeriscardovia</taxon>
    </lineage>
</organism>
<dbReference type="InterPro" id="IPR005743">
    <property type="entry name" value="GyrA"/>
</dbReference>
<dbReference type="Gene3D" id="3.30.1360.40">
    <property type="match status" value="1"/>
</dbReference>
<comment type="catalytic activity">
    <reaction evidence="1 9 10">
        <text>ATP-dependent breakage, passage and rejoining of double-stranded DNA.</text>
        <dbReference type="EC" id="5.6.2.2"/>
    </reaction>
</comment>
<dbReference type="InterPro" id="IPR050220">
    <property type="entry name" value="Type_II_DNA_Topoisomerases"/>
</dbReference>
<accession>A0A261F7N1</accession>
<keyword evidence="9" id="KW-0963">Cytoplasm</keyword>
<feature type="compositionally biased region" description="Acidic residues" evidence="11">
    <location>
        <begin position="41"/>
        <end position="62"/>
    </location>
</feature>
<dbReference type="GO" id="GO:0003677">
    <property type="term" value="F:DNA binding"/>
    <property type="evidence" value="ECO:0007669"/>
    <property type="project" value="UniProtKB-UniRule"/>
</dbReference>
<dbReference type="PANTHER" id="PTHR43493">
    <property type="entry name" value="DNA GYRASE/TOPOISOMERASE SUBUNIT A"/>
    <property type="match status" value="1"/>
</dbReference>
<evidence type="ECO:0000256" key="9">
    <source>
        <dbReference type="HAMAP-Rule" id="MF_01897"/>
    </source>
</evidence>
<dbReference type="SUPFAM" id="SSF56719">
    <property type="entry name" value="Type II DNA topoisomerase"/>
    <property type="match status" value="1"/>
</dbReference>
<evidence type="ECO:0000313" key="13">
    <source>
        <dbReference type="EMBL" id="OZG55132.1"/>
    </source>
</evidence>
<name>A0A261F7N1_9BIFI</name>
<dbReference type="FunFam" id="3.30.1360.40:FF:000002">
    <property type="entry name" value="DNA gyrase subunit A"/>
    <property type="match status" value="1"/>
</dbReference>
<dbReference type="Pfam" id="PF00521">
    <property type="entry name" value="DNA_topoisoIV"/>
    <property type="match status" value="1"/>
</dbReference>
<dbReference type="GO" id="GO:0006265">
    <property type="term" value="P:DNA topological change"/>
    <property type="evidence" value="ECO:0007669"/>
    <property type="project" value="UniProtKB-UniRule"/>
</dbReference>
<dbReference type="NCBIfam" id="TIGR01063">
    <property type="entry name" value="gyrA"/>
    <property type="match status" value="1"/>
</dbReference>
<feature type="compositionally biased region" description="Acidic residues" evidence="11">
    <location>
        <begin position="910"/>
        <end position="920"/>
    </location>
</feature>
<dbReference type="GO" id="GO:0005694">
    <property type="term" value="C:chromosome"/>
    <property type="evidence" value="ECO:0007669"/>
    <property type="project" value="InterPro"/>
</dbReference>
<reference evidence="13 14" key="1">
    <citation type="journal article" date="2017" name="BMC Genomics">
        <title>Comparative genomic and phylogenomic analyses of the Bifidobacteriaceae family.</title>
        <authorList>
            <person name="Lugli G.A."/>
            <person name="Milani C."/>
            <person name="Turroni F."/>
            <person name="Duranti S."/>
            <person name="Mancabelli L."/>
            <person name="Mangifesta M."/>
            <person name="Ferrario C."/>
            <person name="Modesto M."/>
            <person name="Mattarelli P."/>
            <person name="Jiri K."/>
            <person name="van Sinderen D."/>
            <person name="Ventura M."/>
        </authorList>
    </citation>
    <scope>NUCLEOTIDE SEQUENCE [LARGE SCALE GENOMIC DNA]</scope>
    <source>
        <strain evidence="13 14">LMG 21773</strain>
    </source>
</reference>
<evidence type="ECO:0000256" key="4">
    <source>
        <dbReference type="ARBA" id="ARBA00022840"/>
    </source>
</evidence>
<evidence type="ECO:0000256" key="11">
    <source>
        <dbReference type="SAM" id="MobiDB-lite"/>
    </source>
</evidence>
<evidence type="ECO:0000256" key="2">
    <source>
        <dbReference type="ARBA" id="ARBA00008263"/>
    </source>
</evidence>
<dbReference type="SUPFAM" id="SSF101904">
    <property type="entry name" value="GyrA/ParC C-terminal domain-like"/>
    <property type="match status" value="1"/>
</dbReference>
<dbReference type="GO" id="GO:0034335">
    <property type="term" value="F:DNA negative supercoiling activity"/>
    <property type="evidence" value="ECO:0007669"/>
    <property type="project" value="UniProtKB-ARBA"/>
</dbReference>
<evidence type="ECO:0000313" key="14">
    <source>
        <dbReference type="Proteomes" id="UP000228976"/>
    </source>
</evidence>
<dbReference type="Pfam" id="PF03989">
    <property type="entry name" value="DNA_gyraseA_C"/>
    <property type="match status" value="6"/>
</dbReference>
<keyword evidence="14" id="KW-1185">Reference proteome</keyword>
<evidence type="ECO:0000256" key="7">
    <source>
        <dbReference type="ARBA" id="ARBA00023235"/>
    </source>
</evidence>
<feature type="region of interest" description="Disordered" evidence="11">
    <location>
        <begin position="1"/>
        <end position="62"/>
    </location>
</feature>
<dbReference type="GO" id="GO:0009330">
    <property type="term" value="C:DNA topoisomerase type II (double strand cut, ATP-hydrolyzing) complex"/>
    <property type="evidence" value="ECO:0007669"/>
    <property type="project" value="TreeGrafter"/>
</dbReference>
<dbReference type="GO" id="GO:0005524">
    <property type="term" value="F:ATP binding"/>
    <property type="evidence" value="ECO:0007669"/>
    <property type="project" value="UniProtKB-UniRule"/>
</dbReference>
<dbReference type="EMBL" id="MWWU01000005">
    <property type="protein sequence ID" value="OZG55132.1"/>
    <property type="molecule type" value="Genomic_DNA"/>
</dbReference>
<keyword evidence="6 9" id="KW-0238">DNA-binding</keyword>
<dbReference type="AlphaFoldDB" id="A0A261F7N1"/>
<comment type="subunit">
    <text evidence="9">Heterotetramer, composed of two GyrA and two GyrB chains. In the heterotetramer, GyrA contains the active site tyrosine that forms a transient covalent intermediate with DNA, while GyrB binds cofactors and catalyzes ATP hydrolysis.</text>
</comment>
<dbReference type="InterPro" id="IPR006691">
    <property type="entry name" value="GyrA/parC_rep"/>
</dbReference>
<dbReference type="NCBIfam" id="NF004044">
    <property type="entry name" value="PRK05561.1"/>
    <property type="match status" value="1"/>
</dbReference>
<dbReference type="EC" id="5.6.2.2" evidence="9"/>
<comment type="similarity">
    <text evidence="2 9">Belongs to the type II topoisomerase GyrA/ParC subunit family.</text>
</comment>
<keyword evidence="3 9" id="KW-0547">Nucleotide-binding</keyword>
<feature type="active site" description="O-(5'-phospho-DNA)-tyrosine intermediate" evidence="9 10">
    <location>
        <position position="218"/>
    </location>
</feature>
<dbReference type="InterPro" id="IPR035516">
    <property type="entry name" value="Gyrase/topoIV_suA_C"/>
</dbReference>
<keyword evidence="4 9" id="KW-0067">ATP-binding</keyword>
<sequence length="954" mass="104614">MADEENTSTPGDDEMNNANNGGNGDENDANEFNDAANSDAAENDAAAENDGADNGENNGETDDERLNEQLAALNAQYGAQEGSNINSLGLGDEGFKGLMGGSRVQRTDLNQEMRESYLAYAISVIVERALPDVRDGLKPVHRRVIYAMYDGGYRPDRGFNKCSRVVGDVMGKYHPHGDAAIYDTLVRLAQPWSMRYTLVDGQGNFGSPGDDRAAAMRYTECRMAPLAMEMVRDIDKDTVDFVPNYDGKTQEPTVLPARFPNLLVNGSAGIAVGMATNIPPHNLREVAEGVHWALDHPDASREELLDNLIRIIKGPDFPTGATLLGHKGIEKAYRTGRGLITMRAVVNTEEINGRMCLVITELPYQVNPDRLVSSIRNAVRDGVIKGIADMRDETSGRTGERLVLVLKKDAIPKIVLNNLYKHTALQTTFGANMLALVNGVPRTLSLDGFVSHWISHQLEVVNRRTAFLKREAEERDHILQGYLKAIDMIDEVIHLIRSSKTVELARTGLMDLLDVDTVQADAILAMQLRRLAALERQKIVDEHEELMAKIEDYADILAHPERQRHIVGEELDGIVEKYGDERRTAIVPFSGDMSDEDLIADRNVVVTVTRDGYLKSTRADDYRSQHRGGKGIKGTRLRGGDVVDHFLTASTHDWLLFFTNLGRVYRIKAYEAPQGSRDSKGQHVANLLSFQPGEHIQRMLSLRSYEDAKYLVLATRNGRVKKTLLSEYDSPRQGGLIAINLNEGDEVVGASLCNEADDVILVSKAGMSVRFQANNEQLRPMGRSAAGVMGMRFRDDDQLLSMDVVPEDSDKDLLVVTAKGFGKRSPLADYRVQGRNGYGIKALEMVEERGALVGALVVSEGDEILAIMHSGKVIRFAVNEINRTGRTTQGVTIADTGSDDEIVEIATTDETGDDDTDENSAEGNAAAEGSGESNAENSDGENDATAENVEAAQA</sequence>
<evidence type="ECO:0000256" key="8">
    <source>
        <dbReference type="ARBA" id="ARBA00063644"/>
    </source>
</evidence>
<dbReference type="FunFam" id="1.10.268.10:FF:000001">
    <property type="entry name" value="DNA gyrase subunit A"/>
    <property type="match status" value="1"/>
</dbReference>
<comment type="subunit">
    <text evidence="8">Heterotetramer composed of ParC and ParE.</text>
</comment>
<protein>
    <recommendedName>
        <fullName evidence="9">DNA gyrase subunit A</fullName>
        <ecNumber evidence="9">5.6.2.2</ecNumber>
    </recommendedName>
</protein>
<comment type="caution">
    <text evidence="13">The sequence shown here is derived from an EMBL/GenBank/DDBJ whole genome shotgun (WGS) entry which is preliminary data.</text>
</comment>
<dbReference type="PANTHER" id="PTHR43493:SF5">
    <property type="entry name" value="DNA GYRASE SUBUNIT A, CHLOROPLASTIC_MITOCHONDRIAL"/>
    <property type="match status" value="1"/>
</dbReference>
<dbReference type="NCBIfam" id="NF004043">
    <property type="entry name" value="PRK05560.1"/>
    <property type="match status" value="1"/>
</dbReference>
<evidence type="ECO:0000256" key="3">
    <source>
        <dbReference type="ARBA" id="ARBA00022741"/>
    </source>
</evidence>
<gene>
    <name evidence="9" type="primary">gyrA</name>
    <name evidence="13" type="ORF">AEAE_1254</name>
</gene>
<dbReference type="FunFam" id="3.90.199.10:FF:000001">
    <property type="entry name" value="DNA gyrase subunit A"/>
    <property type="match status" value="1"/>
</dbReference>
<feature type="region of interest" description="Disordered" evidence="11">
    <location>
        <begin position="906"/>
        <end position="954"/>
    </location>
</feature>
<keyword evidence="7 9" id="KW-0413">Isomerase</keyword>
<dbReference type="Gene3D" id="3.90.199.10">
    <property type="entry name" value="Topoisomerase II, domain 5"/>
    <property type="match status" value="1"/>
</dbReference>
<dbReference type="PROSITE" id="PS52040">
    <property type="entry name" value="TOPO_IIA"/>
    <property type="match status" value="1"/>
</dbReference>
<comment type="miscellaneous">
    <text evidence="9">Few gyrases are as efficient as E.coli at forming negative supercoils. Not all organisms have 2 type II topoisomerases; in organisms with a single type II topoisomerase this enzyme also has to decatenate newly replicated chromosomes.</text>
</comment>
<dbReference type="HAMAP" id="MF_01897">
    <property type="entry name" value="GyrA"/>
    <property type="match status" value="1"/>
</dbReference>
<evidence type="ECO:0000256" key="10">
    <source>
        <dbReference type="PROSITE-ProRule" id="PRU01384"/>
    </source>
</evidence>
<dbReference type="FunFam" id="2.120.10.90:FF:000005">
    <property type="entry name" value="DNA topoisomerase 4 subunit A"/>
    <property type="match status" value="1"/>
</dbReference>
<feature type="short sequence motif" description="GyrA-box" evidence="9">
    <location>
        <begin position="625"/>
        <end position="631"/>
    </location>
</feature>
<feature type="domain" description="Topo IIA-type catalytic" evidence="12">
    <location>
        <begin position="130"/>
        <end position="598"/>
    </location>
</feature>
<dbReference type="InterPro" id="IPR013757">
    <property type="entry name" value="Topo_IIA_A_a_sf"/>
</dbReference>
<evidence type="ECO:0000256" key="6">
    <source>
        <dbReference type="ARBA" id="ARBA00023125"/>
    </source>
</evidence>
<evidence type="ECO:0000256" key="1">
    <source>
        <dbReference type="ARBA" id="ARBA00000185"/>
    </source>
</evidence>
<evidence type="ECO:0000256" key="5">
    <source>
        <dbReference type="ARBA" id="ARBA00023029"/>
    </source>
</evidence>
<dbReference type="GO" id="GO:0005737">
    <property type="term" value="C:cytoplasm"/>
    <property type="evidence" value="ECO:0007669"/>
    <property type="project" value="UniProtKB-SubCell"/>
</dbReference>
<dbReference type="Gene3D" id="1.10.268.10">
    <property type="entry name" value="Topoisomerase, domain 3"/>
    <property type="match status" value="1"/>
</dbReference>
<evidence type="ECO:0000259" key="12">
    <source>
        <dbReference type="PROSITE" id="PS52040"/>
    </source>
</evidence>
<dbReference type="Gene3D" id="2.120.10.90">
    <property type="entry name" value="DNA gyrase/topoisomerase IV, subunit A, C-terminal"/>
    <property type="match status" value="1"/>
</dbReference>
<comment type="function">
    <text evidence="9">A type II topoisomerase that negatively supercoils closed circular double-stranded (ds) DNA in an ATP-dependent manner to modulate DNA topology and maintain chromosomes in an underwound state. Negative supercoiling favors strand separation, and DNA replication, transcription, recombination and repair, all of which involve strand separation. Also able to catalyze the interconversion of other topological isomers of dsDNA rings, including catenanes and knotted rings. Type II topoisomerases break and join 2 DNA strands simultaneously in an ATP-dependent manner.</text>
</comment>
<comment type="subcellular location">
    <subcellularLocation>
        <location evidence="9">Cytoplasm</location>
    </subcellularLocation>
</comment>
<feature type="compositionally biased region" description="Low complexity" evidence="11">
    <location>
        <begin position="921"/>
        <end position="937"/>
    </location>
</feature>
<dbReference type="InterPro" id="IPR013758">
    <property type="entry name" value="Topo_IIA_A/C_ab"/>
</dbReference>
<dbReference type="Proteomes" id="UP000228976">
    <property type="component" value="Unassembled WGS sequence"/>
</dbReference>